<reference evidence="1" key="1">
    <citation type="submission" date="2024-08" db="EMBL/GenBank/DDBJ databases">
        <authorList>
            <person name="Chaddad Z."/>
            <person name="Lamrabet M."/>
            <person name="Bouhnik O."/>
            <person name="Alami S."/>
            <person name="Wipf D."/>
            <person name="Courty P.E."/>
            <person name="Missbah El Idrissi M."/>
        </authorList>
    </citation>
    <scope>NUCLEOTIDE SEQUENCE</scope>
    <source>
        <strain evidence="1">LLZ17</strain>
    </source>
</reference>
<protein>
    <submittedName>
        <fullName evidence="1">Uncharacterized protein</fullName>
    </submittedName>
</protein>
<evidence type="ECO:0000313" key="1">
    <source>
        <dbReference type="EMBL" id="XDV56645.1"/>
    </source>
</evidence>
<sequence length="68" mass="6853">MIYLASEALTLDDLEAVSGGHMSADGKTFSVILWKTADTKYGISVGSDGTTCTTVSGPNGHGGSCTPA</sequence>
<proteinExistence type="predicted"/>
<organism evidence="1">
    <name type="scientific">Bradyrhizobium sp. LLZ17</name>
    <dbReference type="NCBI Taxonomy" id="3239388"/>
    <lineage>
        <taxon>Bacteria</taxon>
        <taxon>Pseudomonadati</taxon>
        <taxon>Pseudomonadota</taxon>
        <taxon>Alphaproteobacteria</taxon>
        <taxon>Hyphomicrobiales</taxon>
        <taxon>Nitrobacteraceae</taxon>
        <taxon>Bradyrhizobium</taxon>
    </lineage>
</organism>
<name>A0AB39XF88_9BRAD</name>
<dbReference type="AlphaFoldDB" id="A0AB39XF88"/>
<accession>A0AB39XF88</accession>
<dbReference type="RefSeq" id="WP_369721086.1">
    <property type="nucleotide sequence ID" value="NZ_CP165734.1"/>
</dbReference>
<dbReference type="EMBL" id="CP165734">
    <property type="protein sequence ID" value="XDV56645.1"/>
    <property type="molecule type" value="Genomic_DNA"/>
</dbReference>
<gene>
    <name evidence="1" type="ORF">AB8Z38_29005</name>
</gene>